<evidence type="ECO:0000259" key="1">
    <source>
        <dbReference type="Pfam" id="PF13529"/>
    </source>
</evidence>
<feature type="domain" description="Peptidase C39-like" evidence="1">
    <location>
        <begin position="75"/>
        <end position="232"/>
    </location>
</feature>
<dbReference type="InterPro" id="IPR039563">
    <property type="entry name" value="Peptidase_C39_single_dom"/>
</dbReference>
<gene>
    <name evidence="2" type="ORF">ABNN70_00115</name>
</gene>
<accession>A0AAU8IFH3</accession>
<protein>
    <submittedName>
        <fullName evidence="2">C39 family peptidase</fullName>
    </submittedName>
</protein>
<dbReference type="InterPro" id="IPR039564">
    <property type="entry name" value="Peptidase_C39-like"/>
</dbReference>
<dbReference type="PANTHER" id="PTHR37806:SF1">
    <property type="entry name" value="PEPTIDASE C39-LIKE DOMAIN-CONTAINING PROTEIN"/>
    <property type="match status" value="1"/>
</dbReference>
<proteinExistence type="predicted"/>
<dbReference type="PANTHER" id="PTHR37806">
    <property type="entry name" value="LMO0724 PROTEIN"/>
    <property type="match status" value="1"/>
</dbReference>
<dbReference type="Gene3D" id="3.90.70.10">
    <property type="entry name" value="Cysteine proteinases"/>
    <property type="match status" value="1"/>
</dbReference>
<dbReference type="RefSeq" id="WP_353948335.1">
    <property type="nucleotide sequence ID" value="NZ_CP159510.1"/>
</dbReference>
<name>A0AAU8IFH3_9BACL</name>
<sequence>MKKTAYVYTIVLAVAALLLITIIIVPHVDADHPVSLAENSAVPSTEAPRSVDRNTLLIKDKVPRKPVPVTKKIMNFPVISQMPELARGCEVTVLAMLIQSSGKAVDKMTLADQIEKVPFRDGVYRGNPNKGFVGNIETFDESGYAVYHGPVYNLARQYMDAVDLTGRPWLDVEKKIVAGKPVWVIVTSTFRPLPEEEWETWQTKDGPVKITYREHAVLVTGFDPDSVYVNDPLDGKKNKKLDRKAFIQGWEQFGGQAITY</sequence>
<dbReference type="Pfam" id="PF13529">
    <property type="entry name" value="Peptidase_C39_2"/>
    <property type="match status" value="1"/>
</dbReference>
<reference evidence="2" key="1">
    <citation type="submission" date="2024-06" db="EMBL/GenBank/DDBJ databases">
        <authorList>
            <person name="Fan A."/>
            <person name="Zhang F.Y."/>
            <person name="Zhang L."/>
        </authorList>
    </citation>
    <scope>NUCLEOTIDE SEQUENCE</scope>
    <source>
        <strain evidence="2">Y61</strain>
    </source>
</reference>
<organism evidence="2">
    <name type="scientific">Sporolactobacillus sp. Y61</name>
    <dbReference type="NCBI Taxonomy" id="3160863"/>
    <lineage>
        <taxon>Bacteria</taxon>
        <taxon>Bacillati</taxon>
        <taxon>Bacillota</taxon>
        <taxon>Bacilli</taxon>
        <taxon>Bacillales</taxon>
        <taxon>Sporolactobacillaceae</taxon>
        <taxon>Sporolactobacillus</taxon>
    </lineage>
</organism>
<dbReference type="AlphaFoldDB" id="A0AAU8IFH3"/>
<evidence type="ECO:0000313" key="2">
    <source>
        <dbReference type="EMBL" id="XCJ17004.1"/>
    </source>
</evidence>
<dbReference type="EMBL" id="CP159510">
    <property type="protein sequence ID" value="XCJ17004.1"/>
    <property type="molecule type" value="Genomic_DNA"/>
</dbReference>
<dbReference type="CDD" id="cd02549">
    <property type="entry name" value="Peptidase_C39A"/>
    <property type="match status" value="1"/>
</dbReference>